<feature type="non-terminal residue" evidence="1">
    <location>
        <position position="1"/>
    </location>
</feature>
<dbReference type="InterPro" id="IPR042566">
    <property type="entry name" value="L1_C"/>
</dbReference>
<gene>
    <name evidence="1" type="ORF">M9458_053480</name>
</gene>
<name>A0ABD0MMG5_CIRMR</name>
<evidence type="ECO:0000313" key="2">
    <source>
        <dbReference type="Proteomes" id="UP001529510"/>
    </source>
</evidence>
<organism evidence="1 2">
    <name type="scientific">Cirrhinus mrigala</name>
    <name type="common">Mrigala</name>
    <dbReference type="NCBI Taxonomy" id="683832"/>
    <lineage>
        <taxon>Eukaryota</taxon>
        <taxon>Metazoa</taxon>
        <taxon>Chordata</taxon>
        <taxon>Craniata</taxon>
        <taxon>Vertebrata</taxon>
        <taxon>Euteleostomi</taxon>
        <taxon>Actinopterygii</taxon>
        <taxon>Neopterygii</taxon>
        <taxon>Teleostei</taxon>
        <taxon>Ostariophysi</taxon>
        <taxon>Cypriniformes</taxon>
        <taxon>Cyprinidae</taxon>
        <taxon>Labeoninae</taxon>
        <taxon>Labeonini</taxon>
        <taxon>Cirrhinus</taxon>
    </lineage>
</organism>
<accession>A0ABD0MMG5</accession>
<sequence>DTVTILNAAREKKDLTYGNSKIMIFRDMSTTLYKKKQSFASLRGRLWDHNISYSMQYPATLRVVLPE</sequence>
<dbReference type="Proteomes" id="UP001529510">
    <property type="component" value="Unassembled WGS sequence"/>
</dbReference>
<proteinExistence type="predicted"/>
<protein>
    <submittedName>
        <fullName evidence="1">Uncharacterized protein</fullName>
    </submittedName>
</protein>
<feature type="non-terminal residue" evidence="1">
    <location>
        <position position="67"/>
    </location>
</feature>
<dbReference type="Gene3D" id="3.30.250.20">
    <property type="entry name" value="L1 transposable element, C-terminal domain"/>
    <property type="match status" value="1"/>
</dbReference>
<keyword evidence="2" id="KW-1185">Reference proteome</keyword>
<evidence type="ECO:0000313" key="1">
    <source>
        <dbReference type="EMBL" id="KAL0151289.1"/>
    </source>
</evidence>
<dbReference type="EMBL" id="JAMKFB020000255">
    <property type="protein sequence ID" value="KAL0151289.1"/>
    <property type="molecule type" value="Genomic_DNA"/>
</dbReference>
<comment type="caution">
    <text evidence="1">The sequence shown here is derived from an EMBL/GenBank/DDBJ whole genome shotgun (WGS) entry which is preliminary data.</text>
</comment>
<reference evidence="1 2" key="1">
    <citation type="submission" date="2024-05" db="EMBL/GenBank/DDBJ databases">
        <title>Genome sequencing and assembly of Indian major carp, Cirrhinus mrigala (Hamilton, 1822).</title>
        <authorList>
            <person name="Mohindra V."/>
            <person name="Chowdhury L.M."/>
            <person name="Lal K."/>
            <person name="Jena J.K."/>
        </authorList>
    </citation>
    <scope>NUCLEOTIDE SEQUENCE [LARGE SCALE GENOMIC DNA]</scope>
    <source>
        <strain evidence="1">CM1030</strain>
        <tissue evidence="1">Blood</tissue>
    </source>
</reference>
<dbReference type="AlphaFoldDB" id="A0ABD0MMG5"/>